<dbReference type="Gene3D" id="1.20.1180.10">
    <property type="entry name" value="Udp N-acetylglucosamine O-acyltransferase, C-terminal domain"/>
    <property type="match status" value="1"/>
</dbReference>
<evidence type="ECO:0000256" key="3">
    <source>
        <dbReference type="ARBA" id="ARBA00022516"/>
    </source>
</evidence>
<gene>
    <name evidence="10" type="primary">lpxA</name>
    <name evidence="12" type="ORF">E0H85_00490</name>
</gene>
<dbReference type="InterPro" id="IPR018357">
    <property type="entry name" value="Hexapep_transf_CS"/>
</dbReference>
<dbReference type="PANTHER" id="PTHR43480:SF1">
    <property type="entry name" value="ACYL-[ACYL-CARRIER-PROTEIN]--UDP-N-ACETYLGLUCOSAMINE O-ACYLTRANSFERASE, MITOCHONDRIAL-RELATED"/>
    <property type="match status" value="1"/>
</dbReference>
<dbReference type="UniPathway" id="UPA00359">
    <property type="reaction ID" value="UER00477"/>
</dbReference>
<dbReference type="SUPFAM" id="SSF51161">
    <property type="entry name" value="Trimeric LpxA-like enzymes"/>
    <property type="match status" value="1"/>
</dbReference>
<dbReference type="PANTHER" id="PTHR43480">
    <property type="entry name" value="ACYL-[ACYL-CARRIER-PROTEIN]--UDP-N-ACETYLGLUCOSAMINE O-ACYLTRANSFERASE"/>
    <property type="match status" value="1"/>
</dbReference>
<keyword evidence="7 10" id="KW-0443">Lipid metabolism</keyword>
<keyword evidence="2 10" id="KW-0963">Cytoplasm</keyword>
<dbReference type="Gene3D" id="2.160.10.10">
    <property type="entry name" value="Hexapeptide repeat proteins"/>
    <property type="match status" value="1"/>
</dbReference>
<dbReference type="CDD" id="cd03351">
    <property type="entry name" value="LbH_UDP-GlcNAc_AT"/>
    <property type="match status" value="1"/>
</dbReference>
<dbReference type="InterPro" id="IPR037157">
    <property type="entry name" value="Acetyltransf_C_sf"/>
</dbReference>
<organism evidence="12 13">
    <name type="scientific">Acinetobacter terrae</name>
    <dbReference type="NCBI Taxonomy" id="2731247"/>
    <lineage>
        <taxon>Bacteria</taxon>
        <taxon>Pseudomonadati</taxon>
        <taxon>Pseudomonadota</taxon>
        <taxon>Gammaproteobacteria</taxon>
        <taxon>Moraxellales</taxon>
        <taxon>Moraxellaceae</taxon>
        <taxon>Acinetobacter</taxon>
        <taxon>Acinetobacter Taxon 24</taxon>
    </lineage>
</organism>
<dbReference type="PIRSF" id="PIRSF000456">
    <property type="entry name" value="UDP-GlcNAc_acltr"/>
    <property type="match status" value="1"/>
</dbReference>
<dbReference type="GO" id="GO:0008780">
    <property type="term" value="F:acyl-[acyl-carrier-protein]-UDP-N-acetylglucosamine O-acyltransferase activity"/>
    <property type="evidence" value="ECO:0007669"/>
    <property type="project" value="UniProtKB-UniRule"/>
</dbReference>
<dbReference type="InterPro" id="IPR001451">
    <property type="entry name" value="Hexapep"/>
</dbReference>
<dbReference type="AlphaFoldDB" id="A0A4R0EQR2"/>
<keyword evidence="4 10" id="KW-0441">Lipid A biosynthesis</keyword>
<dbReference type="Proteomes" id="UP000291380">
    <property type="component" value="Unassembled WGS sequence"/>
</dbReference>
<evidence type="ECO:0000256" key="7">
    <source>
        <dbReference type="ARBA" id="ARBA00023098"/>
    </source>
</evidence>
<dbReference type="HAMAP" id="MF_00387">
    <property type="entry name" value="LpxA"/>
    <property type="match status" value="1"/>
</dbReference>
<dbReference type="PROSITE" id="PS00101">
    <property type="entry name" value="HEXAPEP_TRANSFERASES"/>
    <property type="match status" value="2"/>
</dbReference>
<reference evidence="12 13" key="1">
    <citation type="submission" date="2019-02" db="EMBL/GenBank/DDBJ databases">
        <title>High diversity of culturable Acinetobacter species in natural soil and water ecosystems.</title>
        <authorList>
            <person name="Radolfova-Krizova L."/>
            <person name="Nemec A."/>
        </authorList>
    </citation>
    <scope>NUCLEOTIDE SEQUENCE [LARGE SCALE GENOMIC DNA]</scope>
    <source>
        <strain evidence="12 13">ANC 4281</strain>
    </source>
</reference>
<evidence type="ECO:0000259" key="11">
    <source>
        <dbReference type="Pfam" id="PF13720"/>
    </source>
</evidence>
<dbReference type="InterPro" id="IPR010137">
    <property type="entry name" value="Lipid_A_LpxA"/>
</dbReference>
<dbReference type="OrthoDB" id="9807278at2"/>
<dbReference type="EC" id="2.3.1.129" evidence="10"/>
<dbReference type="FunFam" id="2.160.10.10:FF:000003">
    <property type="entry name" value="Acyl-[acyl-carrier-protein]--UDP-N-acetylglucosamine O-acyltransferase"/>
    <property type="match status" value="1"/>
</dbReference>
<dbReference type="InterPro" id="IPR029098">
    <property type="entry name" value="Acetyltransf_C"/>
</dbReference>
<keyword evidence="5 10" id="KW-0808">Transferase</keyword>
<dbReference type="GO" id="GO:0005737">
    <property type="term" value="C:cytoplasm"/>
    <property type="evidence" value="ECO:0007669"/>
    <property type="project" value="UniProtKB-SubCell"/>
</dbReference>
<keyword evidence="3 10" id="KW-0444">Lipid biosynthesis</keyword>
<evidence type="ECO:0000256" key="6">
    <source>
        <dbReference type="ARBA" id="ARBA00022737"/>
    </source>
</evidence>
<comment type="catalytic activity">
    <reaction evidence="10">
        <text>a (3R)-hydroxyacyl-[ACP] + UDP-N-acetyl-alpha-D-glucosamine = a UDP-3-O-[(3R)-3-hydroxyacyl]-N-acetyl-alpha-D-glucosamine + holo-[ACP]</text>
        <dbReference type="Rhea" id="RHEA:67812"/>
        <dbReference type="Rhea" id="RHEA-COMP:9685"/>
        <dbReference type="Rhea" id="RHEA-COMP:9945"/>
        <dbReference type="ChEBI" id="CHEBI:57705"/>
        <dbReference type="ChEBI" id="CHEBI:64479"/>
        <dbReference type="ChEBI" id="CHEBI:78827"/>
        <dbReference type="ChEBI" id="CHEBI:173225"/>
        <dbReference type="EC" id="2.3.1.129"/>
    </reaction>
</comment>
<comment type="pathway">
    <text evidence="10">Glycolipid biosynthesis; lipid IV(A) biosynthesis; lipid IV(A) from (3R)-3-hydroxytetradecanoyl-[acyl-carrier-protein] and UDP-N-acetyl-alpha-D-glucosamine: step 1/6.</text>
</comment>
<comment type="similarity">
    <text evidence="10">Belongs to the transferase hexapeptide repeat family. LpxA subfamily.</text>
</comment>
<dbReference type="RefSeq" id="WP_131270011.1">
    <property type="nucleotide sequence ID" value="NZ_SJOA01000001.1"/>
</dbReference>
<comment type="subcellular location">
    <subcellularLocation>
        <location evidence="1 10">Cytoplasm</location>
    </subcellularLocation>
</comment>
<dbReference type="GO" id="GO:0016020">
    <property type="term" value="C:membrane"/>
    <property type="evidence" value="ECO:0007669"/>
    <property type="project" value="GOC"/>
</dbReference>
<evidence type="ECO:0000256" key="4">
    <source>
        <dbReference type="ARBA" id="ARBA00022556"/>
    </source>
</evidence>
<dbReference type="InterPro" id="IPR011004">
    <property type="entry name" value="Trimer_LpxA-like_sf"/>
</dbReference>
<comment type="subunit">
    <text evidence="10">Homotrimer.</text>
</comment>
<dbReference type="Pfam" id="PF00132">
    <property type="entry name" value="Hexapep"/>
    <property type="match status" value="2"/>
</dbReference>
<name>A0A4R0EQR2_9GAMM</name>
<feature type="domain" description="UDP N-acetylglucosamine O-acyltransferase C-terminal" evidence="11">
    <location>
        <begin position="179"/>
        <end position="261"/>
    </location>
</feature>
<dbReference type="GO" id="GO:0009245">
    <property type="term" value="P:lipid A biosynthetic process"/>
    <property type="evidence" value="ECO:0007669"/>
    <property type="project" value="UniProtKB-UniRule"/>
</dbReference>
<evidence type="ECO:0000256" key="2">
    <source>
        <dbReference type="ARBA" id="ARBA00022490"/>
    </source>
</evidence>
<evidence type="ECO:0000256" key="10">
    <source>
        <dbReference type="HAMAP-Rule" id="MF_00387"/>
    </source>
</evidence>
<proteinExistence type="inferred from homology"/>
<comment type="caution">
    <text evidence="12">The sequence shown here is derived from an EMBL/GenBank/DDBJ whole genome shotgun (WGS) entry which is preliminary data.</text>
</comment>
<protein>
    <recommendedName>
        <fullName evidence="10">Acyl-[acyl-carrier-protein]--UDP-N-acetylglucosamine O-acyltransferase</fullName>
        <shortName evidence="10">UDP-N-acetylglucosamine acyltransferase</shortName>
        <ecNumber evidence="10">2.3.1.129</ecNumber>
    </recommendedName>
</protein>
<evidence type="ECO:0000256" key="9">
    <source>
        <dbReference type="ARBA" id="ARBA00056633"/>
    </source>
</evidence>
<keyword evidence="6 10" id="KW-0677">Repeat</keyword>
<evidence type="ECO:0000256" key="1">
    <source>
        <dbReference type="ARBA" id="ARBA00004496"/>
    </source>
</evidence>
<dbReference type="NCBIfam" id="NF003657">
    <property type="entry name" value="PRK05289.1"/>
    <property type="match status" value="1"/>
</dbReference>
<keyword evidence="8 10" id="KW-0012">Acyltransferase</keyword>
<dbReference type="NCBIfam" id="TIGR01852">
    <property type="entry name" value="lipid_A_lpxA"/>
    <property type="match status" value="1"/>
</dbReference>
<evidence type="ECO:0000313" key="13">
    <source>
        <dbReference type="Proteomes" id="UP000291380"/>
    </source>
</evidence>
<evidence type="ECO:0000256" key="8">
    <source>
        <dbReference type="ARBA" id="ARBA00023315"/>
    </source>
</evidence>
<evidence type="ECO:0000256" key="5">
    <source>
        <dbReference type="ARBA" id="ARBA00022679"/>
    </source>
</evidence>
<accession>A0A4R0EQR2</accession>
<comment type="function">
    <text evidence="9 10">Involved in the biosynthesis of lipid A, a phosphorylated glycolipid that anchors the lipopolysaccharide to the outer membrane of the cell.</text>
</comment>
<evidence type="ECO:0000313" key="12">
    <source>
        <dbReference type="EMBL" id="TCB62038.1"/>
    </source>
</evidence>
<sequence length="262" mass="28478">MSNNDLIHPTAIIDSSAVIASDVQIGPYCIIGPQVSIGEGTKLHSHVVIGGYTRIGKNNEIFQFASVGEVCQDLKYAGEETWLEIGDHNSIREHCSLHRGTTQDQGLTKIGSHNLLMVNTHIAHDCVVGDHNIFANNVGVAGHVHVGDYVVVGGNSGIHQFCKIDSFSMIGGASLILKDVPAYVMVSGNPAHAFAMNVEGMRRKGWSKDVIHALRQAFKLIYKEGLTTEQAIQQIRAEILPEVPEVQLLVDSLEQSKRGIVR</sequence>
<dbReference type="Pfam" id="PF13720">
    <property type="entry name" value="Acetyltransf_11"/>
    <property type="match status" value="1"/>
</dbReference>
<dbReference type="EMBL" id="SJOA01000001">
    <property type="protein sequence ID" value="TCB62038.1"/>
    <property type="molecule type" value="Genomic_DNA"/>
</dbReference>